<proteinExistence type="predicted"/>
<dbReference type="InterPro" id="IPR014752">
    <property type="entry name" value="Arrestin-like_C"/>
</dbReference>
<dbReference type="InterPro" id="IPR014756">
    <property type="entry name" value="Ig_E-set"/>
</dbReference>
<dbReference type="PANTHER" id="PTHR11188">
    <property type="entry name" value="ARRESTIN DOMAIN CONTAINING PROTEIN"/>
    <property type="match status" value="1"/>
</dbReference>
<dbReference type="PANTHER" id="PTHR11188:SF17">
    <property type="entry name" value="FI21816P1"/>
    <property type="match status" value="1"/>
</dbReference>
<dbReference type="AlphaFoldDB" id="A0AAD7X7L7"/>
<dbReference type="SUPFAM" id="SSF81296">
    <property type="entry name" value="E set domains"/>
    <property type="match status" value="1"/>
</dbReference>
<evidence type="ECO:0000313" key="2">
    <source>
        <dbReference type="EMBL" id="KAJ8474382.1"/>
    </source>
</evidence>
<sequence>MGILANSPFASTSARPAILIHIPRSVFVSGCAIEGEIELDFRQLREDNIREVQLLLDGAARTILTTDTTTCTEDIPLVREEIVVWSQGSSYPAPGEGTLRIPFRFQLPPDLPPSFRDQKPPWSEGGAIRYSLIAVGVRAGTLNQNRRVRVPLAVVQRDAVGAALRKKLSAAANDGEIPWKVGCVEERIRRGLWGDYAVVQAELRIPDVGVCPLFVPIPFVIEIKTISPPVARAKAEAYPTDKPVFPPVPSSYQALEFKLQQMVRVRAQYFKQRTPKDIVFRDPTMIVDEDVPQRRWVPLDAESADEKKTGDSAELKGTWVQHATFRSTFRLDCPHTFNVDNIRCEYTLELKVPFPGLGNTINVSMPITITSGLDAPILRDELAEAPVSDPSQVSRRNILDLPPAYWDATNVECDDDKA</sequence>
<dbReference type="InterPro" id="IPR011021">
    <property type="entry name" value="Arrestin-like_N"/>
</dbReference>
<protein>
    <recommendedName>
        <fullName evidence="1">Arrestin-like N-terminal domain-containing protein</fullName>
    </recommendedName>
</protein>
<dbReference type="GO" id="GO:0005737">
    <property type="term" value="C:cytoplasm"/>
    <property type="evidence" value="ECO:0007669"/>
    <property type="project" value="TreeGrafter"/>
</dbReference>
<dbReference type="InterPro" id="IPR050357">
    <property type="entry name" value="Arrestin_domain-protein"/>
</dbReference>
<reference evidence="2" key="1">
    <citation type="submission" date="2022-11" db="EMBL/GenBank/DDBJ databases">
        <title>Genome Sequence of Cubamyces cubensis.</title>
        <authorList>
            <person name="Buettner E."/>
        </authorList>
    </citation>
    <scope>NUCLEOTIDE SEQUENCE</scope>
    <source>
        <strain evidence="2">MPL-01</strain>
    </source>
</reference>
<name>A0AAD7X7L7_9APHY</name>
<gene>
    <name evidence="2" type="ORF">ONZ51_g7260</name>
</gene>
<dbReference type="Pfam" id="PF00339">
    <property type="entry name" value="Arrestin_N"/>
    <property type="match status" value="1"/>
</dbReference>
<comment type="caution">
    <text evidence="2">The sequence shown here is derived from an EMBL/GenBank/DDBJ whole genome shotgun (WGS) entry which is preliminary data.</text>
</comment>
<dbReference type="GO" id="GO:0015031">
    <property type="term" value="P:protein transport"/>
    <property type="evidence" value="ECO:0007669"/>
    <property type="project" value="TreeGrafter"/>
</dbReference>
<keyword evidence="3" id="KW-1185">Reference proteome</keyword>
<accession>A0AAD7X7L7</accession>
<feature type="domain" description="Arrestin-like N-terminal" evidence="1">
    <location>
        <begin position="23"/>
        <end position="147"/>
    </location>
</feature>
<evidence type="ECO:0000313" key="3">
    <source>
        <dbReference type="Proteomes" id="UP001215151"/>
    </source>
</evidence>
<evidence type="ECO:0000259" key="1">
    <source>
        <dbReference type="Pfam" id="PF00339"/>
    </source>
</evidence>
<dbReference type="Gene3D" id="2.60.40.640">
    <property type="match status" value="1"/>
</dbReference>
<dbReference type="EMBL" id="JAPEVG010000190">
    <property type="protein sequence ID" value="KAJ8474382.1"/>
    <property type="molecule type" value="Genomic_DNA"/>
</dbReference>
<organism evidence="2 3">
    <name type="scientific">Trametes cubensis</name>
    <dbReference type="NCBI Taxonomy" id="1111947"/>
    <lineage>
        <taxon>Eukaryota</taxon>
        <taxon>Fungi</taxon>
        <taxon>Dikarya</taxon>
        <taxon>Basidiomycota</taxon>
        <taxon>Agaricomycotina</taxon>
        <taxon>Agaricomycetes</taxon>
        <taxon>Polyporales</taxon>
        <taxon>Polyporaceae</taxon>
        <taxon>Trametes</taxon>
    </lineage>
</organism>
<dbReference type="Proteomes" id="UP001215151">
    <property type="component" value="Unassembled WGS sequence"/>
</dbReference>